<dbReference type="PROSITE" id="PS00557">
    <property type="entry name" value="FMN_HYDROXY_ACID_DH_1"/>
    <property type="match status" value="1"/>
</dbReference>
<dbReference type="OMA" id="AGMSNTH"/>
<dbReference type="GO" id="GO:0003973">
    <property type="term" value="F:(S)-2-hydroxy-acid oxidase activity"/>
    <property type="evidence" value="ECO:0007669"/>
    <property type="project" value="UniProtKB-EC"/>
</dbReference>
<evidence type="ECO:0000256" key="1">
    <source>
        <dbReference type="ARBA" id="ARBA00001917"/>
    </source>
</evidence>
<feature type="binding site" evidence="8">
    <location>
        <position position="170"/>
    </location>
    <ligand>
        <name>glyoxylate</name>
        <dbReference type="ChEBI" id="CHEBI:36655"/>
    </ligand>
</feature>
<keyword evidence="8" id="KW-0285">Flavoprotein</keyword>
<feature type="binding site" evidence="8">
    <location>
        <position position="300"/>
    </location>
    <ligand>
        <name>glyoxylate</name>
        <dbReference type="ChEBI" id="CHEBI:36655"/>
    </ligand>
</feature>
<proteinExistence type="inferred from homology"/>
<dbReference type="InterPro" id="IPR037396">
    <property type="entry name" value="FMN_HAD"/>
</dbReference>
<keyword evidence="3" id="KW-0560">Oxidoreductase</keyword>
<dbReference type="AlphaFoldDB" id="A0A3B0JXD4"/>
<dbReference type="InterPro" id="IPR013785">
    <property type="entry name" value="Aldolase_TIM"/>
</dbReference>
<dbReference type="PIRSF" id="PIRSF000138">
    <property type="entry name" value="Al-hdrx_acd_dh"/>
    <property type="match status" value="1"/>
</dbReference>
<dbReference type="InterPro" id="IPR000262">
    <property type="entry name" value="FMN-dep_DH"/>
</dbReference>
<reference evidence="11" key="1">
    <citation type="submission" date="2018-01" db="EMBL/GenBank/DDBJ databases">
        <authorList>
            <person name="Alioto T."/>
            <person name="Alioto T."/>
        </authorList>
    </citation>
    <scope>NUCLEOTIDE SEQUENCE [LARGE SCALE GENOMIC DNA]</scope>
</reference>
<dbReference type="GO" id="GO:0005782">
    <property type="term" value="C:peroxisomal matrix"/>
    <property type="evidence" value="ECO:0007669"/>
    <property type="project" value="TreeGrafter"/>
</dbReference>
<dbReference type="GO" id="GO:0001561">
    <property type="term" value="P:fatty acid alpha-oxidation"/>
    <property type="evidence" value="ECO:0007669"/>
    <property type="project" value="TreeGrafter"/>
</dbReference>
<feature type="binding site" evidence="8">
    <location>
        <position position="273"/>
    </location>
    <ligand>
        <name>FMN</name>
        <dbReference type="ChEBI" id="CHEBI:58210"/>
    </ligand>
</feature>
<dbReference type="EC" id="1.1.3.15" evidence="2"/>
<protein>
    <recommendedName>
        <fullName evidence="2">(S)-2-hydroxy-acid oxidase</fullName>
        <ecNumber evidence="2">1.1.3.15</ecNumber>
    </recommendedName>
</protein>
<evidence type="ECO:0000256" key="5">
    <source>
        <dbReference type="ARBA" id="ARBA00029325"/>
    </source>
</evidence>
<keyword evidence="11" id="KW-1185">Reference proteome</keyword>
<accession>A0A3B0JXD4</accession>
<dbReference type="PROSITE" id="PS51349">
    <property type="entry name" value="FMN_HYDROXY_ACID_DH_2"/>
    <property type="match status" value="1"/>
</dbReference>
<evidence type="ECO:0000256" key="6">
    <source>
        <dbReference type="ARBA" id="ARBA00029327"/>
    </source>
</evidence>
<comment type="similarity">
    <text evidence="4">Belongs to the FMN-dependent alpha-hydroxy acid dehydrogenase family.</text>
</comment>
<organism evidence="10 11">
    <name type="scientific">Drosophila guanche</name>
    <name type="common">Fruit fly</name>
    <dbReference type="NCBI Taxonomy" id="7266"/>
    <lineage>
        <taxon>Eukaryota</taxon>
        <taxon>Metazoa</taxon>
        <taxon>Ecdysozoa</taxon>
        <taxon>Arthropoda</taxon>
        <taxon>Hexapoda</taxon>
        <taxon>Insecta</taxon>
        <taxon>Pterygota</taxon>
        <taxon>Neoptera</taxon>
        <taxon>Endopterygota</taxon>
        <taxon>Diptera</taxon>
        <taxon>Brachycera</taxon>
        <taxon>Muscomorpha</taxon>
        <taxon>Ephydroidea</taxon>
        <taxon>Drosophilidae</taxon>
        <taxon>Drosophila</taxon>
        <taxon>Sophophora</taxon>
    </lineage>
</organism>
<dbReference type="Proteomes" id="UP000268350">
    <property type="component" value="Unassembled WGS sequence"/>
</dbReference>
<keyword evidence="8" id="KW-0288">FMN</keyword>
<evidence type="ECO:0000256" key="8">
    <source>
        <dbReference type="PIRSR" id="PIRSR000138-2"/>
    </source>
</evidence>
<feature type="binding site" evidence="8">
    <location>
        <position position="168"/>
    </location>
    <ligand>
        <name>FMN</name>
        <dbReference type="ChEBI" id="CHEBI:58210"/>
    </ligand>
</feature>
<dbReference type="PANTHER" id="PTHR10578">
    <property type="entry name" value="S -2-HYDROXY-ACID OXIDASE-RELATED"/>
    <property type="match status" value="1"/>
</dbReference>
<evidence type="ECO:0000256" key="4">
    <source>
        <dbReference type="ARBA" id="ARBA00024042"/>
    </source>
</evidence>
<dbReference type="SUPFAM" id="SSF51395">
    <property type="entry name" value="FMN-linked oxidoreductases"/>
    <property type="match status" value="1"/>
</dbReference>
<feature type="binding site" evidence="8">
    <location>
        <begin position="351"/>
        <end position="352"/>
    </location>
    <ligand>
        <name>FMN</name>
        <dbReference type="ChEBI" id="CHEBI:58210"/>
    </ligand>
</feature>
<feature type="domain" description="FMN hydroxy acid dehydrogenase" evidence="9">
    <location>
        <begin position="38"/>
        <end position="402"/>
    </location>
</feature>
<feature type="binding site" evidence="8">
    <location>
        <begin position="117"/>
        <end position="119"/>
    </location>
    <ligand>
        <name>FMN</name>
        <dbReference type="ChEBI" id="CHEBI:58210"/>
    </ligand>
</feature>
<dbReference type="FunFam" id="3.20.20.70:FF:000056">
    <property type="entry name" value="hydroxyacid oxidase 2"/>
    <property type="match status" value="1"/>
</dbReference>
<comment type="catalytic activity">
    <reaction evidence="5">
        <text>a (2S)-2-hydroxycarboxylate + O2 = a 2-oxocarboxylate + H2O2</text>
        <dbReference type="Rhea" id="RHEA:16789"/>
        <dbReference type="ChEBI" id="CHEBI:15379"/>
        <dbReference type="ChEBI" id="CHEBI:16240"/>
        <dbReference type="ChEBI" id="CHEBI:35179"/>
        <dbReference type="ChEBI" id="CHEBI:58123"/>
        <dbReference type="EC" id="1.1.3.15"/>
    </reaction>
    <physiologicalReaction direction="left-to-right" evidence="5">
        <dbReference type="Rhea" id="RHEA:16790"/>
    </physiologicalReaction>
</comment>
<comment type="catalytic activity">
    <reaction evidence="6">
        <text>2-hydroxyoctanoate + O2 = 2-oxooctanoate + H2O2</text>
        <dbReference type="Rhea" id="RHEA:67940"/>
        <dbReference type="ChEBI" id="CHEBI:15379"/>
        <dbReference type="ChEBI" id="CHEBI:16240"/>
        <dbReference type="ChEBI" id="CHEBI:133514"/>
        <dbReference type="ChEBI" id="CHEBI:176689"/>
    </reaction>
    <physiologicalReaction direction="left-to-right" evidence="6">
        <dbReference type="Rhea" id="RHEA:67941"/>
    </physiologicalReaction>
</comment>
<evidence type="ECO:0000313" key="11">
    <source>
        <dbReference type="Proteomes" id="UP000268350"/>
    </source>
</evidence>
<dbReference type="Pfam" id="PF01070">
    <property type="entry name" value="FMN_dh"/>
    <property type="match status" value="1"/>
</dbReference>
<evidence type="ECO:0000256" key="7">
    <source>
        <dbReference type="PIRSR" id="PIRSR000138-1"/>
    </source>
</evidence>
<evidence type="ECO:0000313" key="10">
    <source>
        <dbReference type="EMBL" id="SPP75748.1"/>
    </source>
</evidence>
<dbReference type="PANTHER" id="PTHR10578:SF149">
    <property type="entry name" value="2-HYDROXYACID OXIDASE 2"/>
    <property type="match status" value="1"/>
</dbReference>
<sequence length="406" mass="44467">MLTFNLEGFGLVRLLEVRWEVLELELYTNPIKLLRNLTADMALVCVEDFEKKAAGQLEKNALDYYRSGAGEQFTLGLNREAFRKLRLRPRCLRDVSRLDIGCSIFGEQMKWPLGIAPTAMQKMAHPDGEVGNARAAGKAGSIFILSTLSTTSLEDLAAGAPDTCKWFQLYIYKDRTITEKLVRRAEKANFKALVLTIDAPIFGHRRADVRNNFSLPSHLTLANFQGGKATGVATTIMGASGINEYVSSQFDPTITWQDIKWLKGITHLPIVVKGVLTAEDAVLAKEFGCAGIIVSNHGARQIDTVPASIEALPEVAKAVGNDLVVMLDGGIMQGNDIFKALALGAKTVFVGRPAVWGLAYNGQKGVEDMLSVLRKDFEITMALIGCQTLNDIQSSMVVHESQYSKL</sequence>
<evidence type="ECO:0000256" key="2">
    <source>
        <dbReference type="ARBA" id="ARBA00013087"/>
    </source>
</evidence>
<dbReference type="InterPro" id="IPR012133">
    <property type="entry name" value="Alpha-hydoxy_acid_DH_FMN"/>
</dbReference>
<dbReference type="GO" id="GO:0010181">
    <property type="term" value="F:FMN binding"/>
    <property type="evidence" value="ECO:0007669"/>
    <property type="project" value="InterPro"/>
</dbReference>
<dbReference type="EMBL" id="OUUW01000001">
    <property type="protein sequence ID" value="SPP75748.1"/>
    <property type="molecule type" value="Genomic_DNA"/>
</dbReference>
<dbReference type="STRING" id="7266.A0A3B0JXD4"/>
<comment type="cofactor">
    <cofactor evidence="1">
        <name>FMN</name>
        <dbReference type="ChEBI" id="CHEBI:58210"/>
    </cofactor>
</comment>
<gene>
    <name evidence="10" type="ORF">DGUA_6G003611</name>
</gene>
<dbReference type="CDD" id="cd02809">
    <property type="entry name" value="alpha_hydroxyacid_oxid_FMN"/>
    <property type="match status" value="1"/>
</dbReference>
<dbReference type="InterPro" id="IPR008259">
    <property type="entry name" value="FMN_hydac_DH_AS"/>
</dbReference>
<name>A0A3B0JXD4_DROGU</name>
<dbReference type="Gene3D" id="3.20.20.70">
    <property type="entry name" value="Aldolase class I"/>
    <property type="match status" value="1"/>
</dbReference>
<feature type="active site" description="Proton acceptor" evidence="7">
    <location>
        <position position="297"/>
    </location>
</feature>
<feature type="binding site" evidence="8">
    <location>
        <position position="64"/>
    </location>
    <ligand>
        <name>glyoxylate</name>
        <dbReference type="ChEBI" id="CHEBI:36655"/>
    </ligand>
</feature>
<evidence type="ECO:0000259" key="9">
    <source>
        <dbReference type="PROSITE" id="PS51349"/>
    </source>
</evidence>
<dbReference type="OrthoDB" id="25826at2759"/>
<feature type="binding site" evidence="8">
    <location>
        <position position="297"/>
    </location>
    <ligand>
        <name>glyoxylate</name>
        <dbReference type="ChEBI" id="CHEBI:36655"/>
    </ligand>
</feature>
<feature type="binding site" evidence="8">
    <location>
        <position position="196"/>
    </location>
    <ligand>
        <name>FMN</name>
        <dbReference type="ChEBI" id="CHEBI:58210"/>
    </ligand>
</feature>
<feature type="binding site" evidence="8">
    <location>
        <position position="146"/>
    </location>
    <ligand>
        <name>FMN</name>
        <dbReference type="ChEBI" id="CHEBI:58210"/>
    </ligand>
</feature>
<feature type="binding site" evidence="8">
    <location>
        <position position="205"/>
    </location>
    <ligand>
        <name>glyoxylate</name>
        <dbReference type="ChEBI" id="CHEBI:36655"/>
    </ligand>
</feature>
<feature type="binding site" evidence="8">
    <location>
        <position position="295"/>
    </location>
    <ligand>
        <name>FMN</name>
        <dbReference type="ChEBI" id="CHEBI:58210"/>
    </ligand>
</feature>
<evidence type="ECO:0000256" key="3">
    <source>
        <dbReference type="ARBA" id="ARBA00023002"/>
    </source>
</evidence>